<dbReference type="SUPFAM" id="SSF52540">
    <property type="entry name" value="P-loop containing nucleoside triphosphate hydrolases"/>
    <property type="match status" value="1"/>
</dbReference>
<dbReference type="EMBL" id="CP071446">
    <property type="protein sequence ID" value="QTA38341.1"/>
    <property type="molecule type" value="Genomic_DNA"/>
</dbReference>
<proteinExistence type="predicted"/>
<evidence type="ECO:0000313" key="2">
    <source>
        <dbReference type="EMBL" id="QTA38341.1"/>
    </source>
</evidence>
<protein>
    <submittedName>
        <fullName evidence="2">ATP-binding cassette domain-containing protein</fullName>
    </submittedName>
</protein>
<gene>
    <name evidence="2" type="ORF">JYK00_02040</name>
</gene>
<dbReference type="InterPro" id="IPR027417">
    <property type="entry name" value="P-loop_NTPase"/>
</dbReference>
<dbReference type="Proteomes" id="UP000671862">
    <property type="component" value="Chromosome"/>
</dbReference>
<evidence type="ECO:0000313" key="3">
    <source>
        <dbReference type="Proteomes" id="UP000671862"/>
    </source>
</evidence>
<dbReference type="PANTHER" id="PTHR43394:SF1">
    <property type="entry name" value="ATP-BINDING CASSETTE SUB-FAMILY B MEMBER 10, MITOCHONDRIAL"/>
    <property type="match status" value="1"/>
</dbReference>
<dbReference type="GO" id="GO:0005524">
    <property type="term" value="F:ATP binding"/>
    <property type="evidence" value="ECO:0007669"/>
    <property type="project" value="UniProtKB-KW"/>
</dbReference>
<dbReference type="PANTHER" id="PTHR43394">
    <property type="entry name" value="ATP-DEPENDENT PERMEASE MDL1, MITOCHONDRIAL"/>
    <property type="match status" value="1"/>
</dbReference>
<dbReference type="InterPro" id="IPR003439">
    <property type="entry name" value="ABC_transporter-like_ATP-bd"/>
</dbReference>
<sequence>MPLDELMGLISVVEQEPKFFSNGFIENLKMANEKIDKEKIFETAKKLGIEEFVRKLFSRNISSCKLSKLSGGERKRLGILRGILKDTPIIIMDEPTAFLDNSTAKIIIENINKNFKDKTILIFSHDPIVLDFSDEIIKI</sequence>
<keyword evidence="2" id="KW-0067">ATP-binding</keyword>
<accession>A0ABX7SAA0</accession>
<name>A0ABX7SAA0_9BACT</name>
<evidence type="ECO:0000259" key="1">
    <source>
        <dbReference type="Pfam" id="PF00005"/>
    </source>
</evidence>
<dbReference type="InterPro" id="IPR039421">
    <property type="entry name" value="Type_1_exporter"/>
</dbReference>
<reference evidence="2 3" key="1">
    <citation type="submission" date="2021-03" db="EMBL/GenBank/DDBJ databases">
        <title>Thermosipho ferrireducens sp.nov., an anaerobic thermophilic iron-reducing bacterium isolated from a deep-sea hydrothermal sulfide deposits.</title>
        <authorList>
            <person name="Zeng X."/>
            <person name="Chen Y."/>
            <person name="Shao Z."/>
        </authorList>
    </citation>
    <scope>NUCLEOTIDE SEQUENCE [LARGE SCALE GENOMIC DNA]</scope>
    <source>
        <strain evidence="2 3">JL129W03</strain>
    </source>
</reference>
<keyword evidence="2" id="KW-0547">Nucleotide-binding</keyword>
<keyword evidence="3" id="KW-1185">Reference proteome</keyword>
<dbReference type="Gene3D" id="3.40.50.300">
    <property type="entry name" value="P-loop containing nucleotide triphosphate hydrolases"/>
    <property type="match status" value="1"/>
</dbReference>
<dbReference type="Pfam" id="PF00005">
    <property type="entry name" value="ABC_tran"/>
    <property type="match status" value="1"/>
</dbReference>
<organism evidence="2 3">
    <name type="scientific">Thermosipho ferrireducens</name>
    <dbReference type="NCBI Taxonomy" id="2571116"/>
    <lineage>
        <taxon>Bacteria</taxon>
        <taxon>Thermotogati</taxon>
        <taxon>Thermotogota</taxon>
        <taxon>Thermotogae</taxon>
        <taxon>Thermotogales</taxon>
        <taxon>Fervidobacteriaceae</taxon>
        <taxon>Thermosipho</taxon>
    </lineage>
</organism>
<feature type="domain" description="ABC transporter" evidence="1">
    <location>
        <begin position="9"/>
        <end position="97"/>
    </location>
</feature>